<dbReference type="GO" id="GO:0005524">
    <property type="term" value="F:ATP binding"/>
    <property type="evidence" value="ECO:0007669"/>
    <property type="project" value="UniProtKB-UniRule"/>
</dbReference>
<organism evidence="6">
    <name type="scientific">Nippostrongylus brasiliensis</name>
    <name type="common">Rat hookworm</name>
    <dbReference type="NCBI Taxonomy" id="27835"/>
    <lineage>
        <taxon>Eukaryota</taxon>
        <taxon>Metazoa</taxon>
        <taxon>Ecdysozoa</taxon>
        <taxon>Nematoda</taxon>
        <taxon>Chromadorea</taxon>
        <taxon>Rhabditida</taxon>
        <taxon>Rhabditina</taxon>
        <taxon>Rhabditomorpha</taxon>
        <taxon>Strongyloidea</taxon>
        <taxon>Heligmosomidae</taxon>
        <taxon>Nippostrongylus</taxon>
    </lineage>
</organism>
<evidence type="ECO:0000259" key="3">
    <source>
        <dbReference type="PROSITE" id="PS50011"/>
    </source>
</evidence>
<dbReference type="InterPro" id="IPR000719">
    <property type="entry name" value="Prot_kinase_dom"/>
</dbReference>
<keyword evidence="1" id="KW-0067">ATP-binding</keyword>
<dbReference type="GO" id="GO:0004672">
    <property type="term" value="F:protein kinase activity"/>
    <property type="evidence" value="ECO:0007669"/>
    <property type="project" value="InterPro"/>
</dbReference>
<dbReference type="InterPro" id="IPR017441">
    <property type="entry name" value="Protein_kinase_ATP_BS"/>
</dbReference>
<feature type="region of interest" description="Disordered" evidence="2">
    <location>
        <begin position="30"/>
        <end position="50"/>
    </location>
</feature>
<accession>A0A0N4YZ18</accession>
<evidence type="ECO:0000256" key="1">
    <source>
        <dbReference type="PROSITE-ProRule" id="PRU10141"/>
    </source>
</evidence>
<evidence type="ECO:0000256" key="2">
    <source>
        <dbReference type="SAM" id="MobiDB-lite"/>
    </source>
</evidence>
<reference evidence="6" key="1">
    <citation type="submission" date="2017-02" db="UniProtKB">
        <authorList>
            <consortium name="WormBaseParasite"/>
        </authorList>
    </citation>
    <scope>IDENTIFICATION</scope>
</reference>
<dbReference type="PROSITE" id="PS50011">
    <property type="entry name" value="PROTEIN_KINASE_DOM"/>
    <property type="match status" value="1"/>
</dbReference>
<protein>
    <submittedName>
        <fullName evidence="6">Protein kinase domain-containing protein</fullName>
    </submittedName>
</protein>
<dbReference type="AlphaFoldDB" id="A0A0N4YZ18"/>
<sequence length="263" mass="29919">ERNYLAKVSLVEQSSCLFFQIRASASTTRSQDDLRRTASTSQDELRKETDKNKDLDRLAELAASPFVVKILTITRSSIGHYELFGNRYYTLYDLVHHLSQDDSELPHRLVYDTLTKAVLPSLLKAPFQHVSRTLVDPNKKSHTRFMRKAGIGDKVKRAIVVNGPGIQKEVTSYMEKFDRPAKKKVKNKERETRDEEPNVIKKTINRMKTLGKGAFGAVYAGEFRTPNGTIVPVAVKSLRLVTTDKEQRLPWISEVEMSHVSTI</sequence>
<reference evidence="4 5" key="2">
    <citation type="submission" date="2018-11" db="EMBL/GenBank/DDBJ databases">
        <authorList>
            <consortium name="Pathogen Informatics"/>
        </authorList>
    </citation>
    <scope>NUCLEOTIDE SEQUENCE [LARGE SCALE GENOMIC DNA]</scope>
</reference>
<feature type="binding site" evidence="1">
    <location>
        <position position="236"/>
    </location>
    <ligand>
        <name>ATP</name>
        <dbReference type="ChEBI" id="CHEBI:30616"/>
    </ligand>
</feature>
<dbReference type="InterPro" id="IPR011009">
    <property type="entry name" value="Kinase-like_dom_sf"/>
</dbReference>
<dbReference type="PROSITE" id="PS00107">
    <property type="entry name" value="PROTEIN_KINASE_ATP"/>
    <property type="match status" value="1"/>
</dbReference>
<dbReference type="EMBL" id="UYSL01028180">
    <property type="protein sequence ID" value="VDL87364.1"/>
    <property type="molecule type" value="Genomic_DNA"/>
</dbReference>
<dbReference type="STRING" id="27835.A0A0N4YZ18"/>
<proteinExistence type="predicted"/>
<dbReference type="SUPFAM" id="SSF56112">
    <property type="entry name" value="Protein kinase-like (PK-like)"/>
    <property type="match status" value="1"/>
</dbReference>
<feature type="domain" description="Protein kinase" evidence="3">
    <location>
        <begin position="204"/>
        <end position="263"/>
    </location>
</feature>
<evidence type="ECO:0000313" key="5">
    <source>
        <dbReference type="Proteomes" id="UP000271162"/>
    </source>
</evidence>
<dbReference type="Gene3D" id="3.30.200.20">
    <property type="entry name" value="Phosphorylase Kinase, domain 1"/>
    <property type="match status" value="1"/>
</dbReference>
<evidence type="ECO:0000313" key="6">
    <source>
        <dbReference type="WBParaSite" id="NBR_0002249001-mRNA-1"/>
    </source>
</evidence>
<dbReference type="WBParaSite" id="NBR_0002249001-mRNA-1">
    <property type="protein sequence ID" value="NBR_0002249001-mRNA-1"/>
    <property type="gene ID" value="NBR_0002249001"/>
</dbReference>
<keyword evidence="1" id="KW-0547">Nucleotide-binding</keyword>
<gene>
    <name evidence="4" type="ORF">NBR_LOCUS22491</name>
</gene>
<name>A0A0N4YZ18_NIPBR</name>
<evidence type="ECO:0000313" key="4">
    <source>
        <dbReference type="EMBL" id="VDL87364.1"/>
    </source>
</evidence>
<keyword evidence="5" id="KW-1185">Reference proteome</keyword>
<dbReference type="Proteomes" id="UP000271162">
    <property type="component" value="Unassembled WGS sequence"/>
</dbReference>